<evidence type="ECO:0000313" key="2">
    <source>
        <dbReference type="Proteomes" id="UP000672009"/>
    </source>
</evidence>
<dbReference type="RefSeq" id="WP_210220367.1">
    <property type="nucleotide sequence ID" value="NZ_CP072793.1"/>
</dbReference>
<dbReference type="AlphaFoldDB" id="A0A975FC74"/>
<reference evidence="1" key="1">
    <citation type="submission" date="2021-04" db="EMBL/GenBank/DDBJ databases">
        <title>Genomics, taxonomy and metabolism of representatives of sulfur bacteria of the genus Thiothrix: Thiothrix fructosivorans QT, Thiothrix unzii A1T and three new species, Thiothrix subterranea sp. nov., Thiothrix litoralis sp. nov. and 'Candidatus Thiothrix anitrata' sp. nov.</title>
        <authorList>
            <person name="Ravin N.V."/>
            <person name="Smolyakov D."/>
            <person name="Rudenko T.S."/>
            <person name="Mardanov A.V."/>
            <person name="Beletsky A.V."/>
            <person name="Markov N.D."/>
            <person name="Fomenkov A.I."/>
            <person name="Roberts R.J."/>
            <person name="Karnachuk O.V."/>
            <person name="Novikov A."/>
            <person name="Grabovich M.Y."/>
        </authorList>
    </citation>
    <scope>NUCLEOTIDE SEQUENCE</scope>
    <source>
        <strain evidence="1">A1</strain>
    </source>
</reference>
<keyword evidence="2" id="KW-1185">Reference proteome</keyword>
<name>A0A975FC74_9GAMM</name>
<protein>
    <submittedName>
        <fullName evidence="1">Uncharacterized protein</fullName>
    </submittedName>
</protein>
<evidence type="ECO:0000313" key="1">
    <source>
        <dbReference type="EMBL" id="QTR54894.1"/>
    </source>
</evidence>
<dbReference type="KEGG" id="tun:J9260_07380"/>
<proteinExistence type="predicted"/>
<accession>A0A975FC74</accession>
<dbReference type="EMBL" id="CP072793">
    <property type="protein sequence ID" value="QTR54894.1"/>
    <property type="molecule type" value="Genomic_DNA"/>
</dbReference>
<dbReference type="Proteomes" id="UP000672009">
    <property type="component" value="Chromosome"/>
</dbReference>
<gene>
    <name evidence="1" type="ORF">J9260_07380</name>
</gene>
<organism evidence="1 2">
    <name type="scientific">Thiothrix unzii</name>
    <dbReference type="NCBI Taxonomy" id="111769"/>
    <lineage>
        <taxon>Bacteria</taxon>
        <taxon>Pseudomonadati</taxon>
        <taxon>Pseudomonadota</taxon>
        <taxon>Gammaproteobacteria</taxon>
        <taxon>Thiotrichales</taxon>
        <taxon>Thiotrichaceae</taxon>
        <taxon>Thiothrix</taxon>
    </lineage>
</organism>
<sequence length="199" mass="22388">MSKLILDYLKSGVEPFPDSNYGEGFRCSAYLKDGTYLPCVMLRKSGPIVELAIRRFEQEKNGKSIFRSGNGYETIVRNFVASGNRLNHYDIERVEPSRFAIPLALLKKIEGETTMAWTGFVFEMQDGKLFSYGTSFGVEFFGLPDGYGFENVVAVHNHAYVSPSGALSALAQGMGAQPEDYDRSLVFRERPYFVCYYDA</sequence>